<keyword evidence="2" id="KW-0328">Glycosyltransferase</keyword>
<dbReference type="SUPFAM" id="SSF53448">
    <property type="entry name" value="Nucleotide-diphospho-sugar transferases"/>
    <property type="match status" value="1"/>
</dbReference>
<feature type="domain" description="Type II secretion system protein GspE N-terminal" evidence="5">
    <location>
        <begin position="179"/>
        <end position="249"/>
    </location>
</feature>
<dbReference type="GO" id="GO:0016757">
    <property type="term" value="F:glycosyltransferase activity"/>
    <property type="evidence" value="ECO:0007669"/>
    <property type="project" value="UniProtKB-KW"/>
</dbReference>
<evidence type="ECO:0000256" key="3">
    <source>
        <dbReference type="ARBA" id="ARBA00022679"/>
    </source>
</evidence>
<evidence type="ECO:0000256" key="4">
    <source>
        <dbReference type="SAM" id="Phobius"/>
    </source>
</evidence>
<dbReference type="Gene3D" id="3.30.300.160">
    <property type="entry name" value="Type II secretion system, protein E, N-terminal domain"/>
    <property type="match status" value="1"/>
</dbReference>
<dbReference type="OrthoDB" id="9797391at2"/>
<dbReference type="InterPro" id="IPR037257">
    <property type="entry name" value="T2SS_E_N_sf"/>
</dbReference>
<dbReference type="CDD" id="cd06427">
    <property type="entry name" value="CESA_like_2"/>
    <property type="match status" value="1"/>
</dbReference>
<dbReference type="Proteomes" id="UP000192660">
    <property type="component" value="Unassembled WGS sequence"/>
</dbReference>
<protein>
    <submittedName>
        <fullName evidence="6">Glycosyltransferase, catalytic subunit of cellulose synthase and poly-beta-1,6-N-acetylglucosamine synthase</fullName>
    </submittedName>
</protein>
<dbReference type="Pfam" id="PF13641">
    <property type="entry name" value="Glyco_tranf_2_3"/>
    <property type="match status" value="1"/>
</dbReference>
<gene>
    <name evidence="6" type="ORF">SAMN00768000_1179</name>
</gene>
<reference evidence="7" key="1">
    <citation type="submission" date="2017-04" db="EMBL/GenBank/DDBJ databases">
        <authorList>
            <person name="Varghese N."/>
            <person name="Submissions S."/>
        </authorList>
    </citation>
    <scope>NUCLEOTIDE SEQUENCE [LARGE SCALE GENOMIC DNA]</scope>
    <source>
        <strain evidence="7">DSM 9293</strain>
    </source>
</reference>
<dbReference type="SUPFAM" id="SSF160246">
    <property type="entry name" value="EspE N-terminal domain-like"/>
    <property type="match status" value="2"/>
</dbReference>
<keyword evidence="7" id="KW-1185">Reference proteome</keyword>
<feature type="transmembrane region" description="Helical" evidence="4">
    <location>
        <begin position="306"/>
        <end position="327"/>
    </location>
</feature>
<dbReference type="InterPro" id="IPR007831">
    <property type="entry name" value="T2SS_GspE_N"/>
</dbReference>
<dbReference type="Pfam" id="PF05157">
    <property type="entry name" value="MshEN"/>
    <property type="match status" value="2"/>
</dbReference>
<keyword evidence="4" id="KW-0812">Transmembrane</keyword>
<feature type="transmembrane region" description="Helical" evidence="4">
    <location>
        <begin position="282"/>
        <end position="300"/>
    </location>
</feature>
<dbReference type="Gene3D" id="3.90.550.10">
    <property type="entry name" value="Spore Coat Polysaccharide Biosynthesis Protein SpsA, Chain A"/>
    <property type="match status" value="1"/>
</dbReference>
<keyword evidence="4" id="KW-1133">Transmembrane helix</keyword>
<feature type="transmembrane region" description="Helical" evidence="4">
    <location>
        <begin position="599"/>
        <end position="627"/>
    </location>
</feature>
<evidence type="ECO:0000313" key="6">
    <source>
        <dbReference type="EMBL" id="SMC03621.1"/>
    </source>
</evidence>
<feature type="transmembrane region" description="Helical" evidence="4">
    <location>
        <begin position="647"/>
        <end position="666"/>
    </location>
</feature>
<dbReference type="EMBL" id="FWWY01000001">
    <property type="protein sequence ID" value="SMC03621.1"/>
    <property type="molecule type" value="Genomic_DNA"/>
</dbReference>
<sequence length="738" mass="84721">MSIMDFTQLHDLDDINLLDHWEKENPLADFVDPAAAYLIDPPIARKAGILPFAWNQGTLCVAISRPLNTAQNSLFEKLLENIGPVRFYRTHPLDIVLAQEYVYRHPHGDKKFGEIALEQHRLTPEHLNHALIVQNQSGAKLGQICVAANLLTTWDVCEILHYQTGIATISLLNTSKMPRDPQLKGIWDLMDEKSWRQYEMVPIRVSNEELVVAVTNPFDGRGRAHLSQLANKRIKTLLTGQRDIEYALSIQYRDDNLALSKSYLVEQDPDNSAIKTVTKPQMGWFIGMAVVITGFLIWHLTLTLTIISSLFIVLYAFLVGYRIWIILQGTRDDNEMHITSEDIAQLDDKTLPPYTILIPARDEAQVLPTLMQALDRLDYPKDRLDVKLLLEEDDTATIEAARQAHLPHFVEIVIVPVSDPRTKPKACNFGLQKARGEFITIFDAEDVPEPQQLKKALLAFQRAPQNLACVQAKLSYFNAEQNILTRWFTAEYGSWFDLFLPALYRNNLPIPLGGTSNHFRTALLRQIGAWDPFNVTEDADLGIRLHKAGYRTAVMDSITYEEANSEFVNWIRQRSRWIKGYLQTWLVHMRHPRKLRQKLGWRGFIGFQMSILGTPLMFILNPFYWFITSLWFMTHWQLIPQLFPPGIYYLGMLNLLVGNFVFTYLNAVGAAKRGNWHLIPYTLFAPVYWGMMSLASWKAFIQLITRPSHWEKTMHGLVDWHKVVPEDVPSPVVAINSK</sequence>
<keyword evidence="4" id="KW-0472">Membrane</keyword>
<evidence type="ECO:0000259" key="5">
    <source>
        <dbReference type="Pfam" id="PF05157"/>
    </source>
</evidence>
<evidence type="ECO:0000256" key="2">
    <source>
        <dbReference type="ARBA" id="ARBA00022676"/>
    </source>
</evidence>
<keyword evidence="3 6" id="KW-0808">Transferase</keyword>
<name>A0A1W1WBD4_SULTA</name>
<dbReference type="AlphaFoldDB" id="A0A1W1WBD4"/>
<feature type="transmembrane region" description="Helical" evidence="4">
    <location>
        <begin position="678"/>
        <end position="697"/>
    </location>
</feature>
<organism evidence="6 7">
    <name type="scientific">Sulfobacillus thermosulfidooxidans (strain DSM 9293 / VKM B-1269 / AT-1)</name>
    <dbReference type="NCBI Taxonomy" id="929705"/>
    <lineage>
        <taxon>Bacteria</taxon>
        <taxon>Bacillati</taxon>
        <taxon>Bacillota</taxon>
        <taxon>Clostridia</taxon>
        <taxon>Eubacteriales</taxon>
        <taxon>Clostridiales Family XVII. Incertae Sedis</taxon>
        <taxon>Sulfobacillus</taxon>
    </lineage>
</organism>
<feature type="domain" description="Type II secretion system protein GspE N-terminal" evidence="5">
    <location>
        <begin position="31"/>
        <end position="107"/>
    </location>
</feature>
<dbReference type="PANTHER" id="PTHR43630">
    <property type="entry name" value="POLY-BETA-1,6-N-ACETYL-D-GLUCOSAMINE SYNTHASE"/>
    <property type="match status" value="1"/>
</dbReference>
<evidence type="ECO:0000313" key="7">
    <source>
        <dbReference type="Proteomes" id="UP000192660"/>
    </source>
</evidence>
<dbReference type="PANTHER" id="PTHR43630:SF1">
    <property type="entry name" value="POLY-BETA-1,6-N-ACETYL-D-GLUCOSAMINE SYNTHASE"/>
    <property type="match status" value="1"/>
</dbReference>
<evidence type="ECO:0000256" key="1">
    <source>
        <dbReference type="ARBA" id="ARBA00006739"/>
    </source>
</evidence>
<dbReference type="InterPro" id="IPR029044">
    <property type="entry name" value="Nucleotide-diphossugar_trans"/>
</dbReference>
<accession>A0A1W1WBD4</accession>
<proteinExistence type="inferred from homology"/>
<dbReference type="STRING" id="28034.BFX07_04200"/>
<comment type="similarity">
    <text evidence="1">Belongs to the glycosyltransferase 2 family.</text>
</comment>